<dbReference type="Proteomes" id="UP000019376">
    <property type="component" value="Unassembled WGS sequence"/>
</dbReference>
<dbReference type="Gene3D" id="1.20.1250.20">
    <property type="entry name" value="MFS general substrate transporter like domains"/>
    <property type="match status" value="1"/>
</dbReference>
<dbReference type="eggNOG" id="KOG0255">
    <property type="taxonomic scope" value="Eukaryota"/>
</dbReference>
<dbReference type="PhylomeDB" id="S7Z5W0"/>
<dbReference type="PANTHER" id="PTHR23502:SF74">
    <property type="entry name" value="MAJOR FACILITATOR SUPERFAMILY (MFS) PROFILE DOMAIN-CONTAINING PROTEIN"/>
    <property type="match status" value="1"/>
</dbReference>
<dbReference type="HOGENOM" id="CLU_350932_0_0_1"/>
<keyword evidence="9" id="KW-1185">Reference proteome</keyword>
<dbReference type="SUPFAM" id="SSF103473">
    <property type="entry name" value="MFS general substrate transporter"/>
    <property type="match status" value="1"/>
</dbReference>
<feature type="transmembrane region" description="Helical" evidence="6">
    <location>
        <begin position="743"/>
        <end position="766"/>
    </location>
</feature>
<evidence type="ECO:0000256" key="3">
    <source>
        <dbReference type="ARBA" id="ARBA00022692"/>
    </source>
</evidence>
<evidence type="ECO:0000256" key="6">
    <source>
        <dbReference type="SAM" id="Phobius"/>
    </source>
</evidence>
<comment type="subcellular location">
    <subcellularLocation>
        <location evidence="1">Cell membrane</location>
        <topology evidence="1">Multi-pass membrane protein</topology>
    </subcellularLocation>
</comment>
<dbReference type="FunFam" id="1.20.1250.20:FF:000082">
    <property type="entry name" value="MFS multidrug transporter, putative"/>
    <property type="match status" value="1"/>
</dbReference>
<accession>S7Z5W0</accession>
<dbReference type="InterPro" id="IPR020846">
    <property type="entry name" value="MFS_dom"/>
</dbReference>
<organism evidence="8 9">
    <name type="scientific">Penicillium oxalicum (strain 114-2 / CGMCC 5302)</name>
    <name type="common">Penicillium decumbens</name>
    <dbReference type="NCBI Taxonomy" id="933388"/>
    <lineage>
        <taxon>Eukaryota</taxon>
        <taxon>Fungi</taxon>
        <taxon>Dikarya</taxon>
        <taxon>Ascomycota</taxon>
        <taxon>Pezizomycotina</taxon>
        <taxon>Eurotiomycetes</taxon>
        <taxon>Eurotiomycetidae</taxon>
        <taxon>Eurotiales</taxon>
        <taxon>Aspergillaceae</taxon>
        <taxon>Penicillium</taxon>
    </lineage>
</organism>
<keyword evidence="3 6" id="KW-0812">Transmembrane</keyword>
<feature type="transmembrane region" description="Helical" evidence="6">
    <location>
        <begin position="426"/>
        <end position="444"/>
    </location>
</feature>
<dbReference type="GO" id="GO:0005886">
    <property type="term" value="C:plasma membrane"/>
    <property type="evidence" value="ECO:0007669"/>
    <property type="project" value="UniProtKB-SubCell"/>
</dbReference>
<feature type="transmembrane region" description="Helical" evidence="6">
    <location>
        <begin position="678"/>
        <end position="705"/>
    </location>
</feature>
<evidence type="ECO:0000256" key="1">
    <source>
        <dbReference type="ARBA" id="ARBA00004651"/>
    </source>
</evidence>
<reference evidence="8 9" key="1">
    <citation type="journal article" date="2013" name="PLoS ONE">
        <title>Genomic and secretomic analyses reveal unique features of the lignocellulolytic enzyme system of Penicillium decumbens.</title>
        <authorList>
            <person name="Liu G."/>
            <person name="Zhang L."/>
            <person name="Wei X."/>
            <person name="Zou G."/>
            <person name="Qin Y."/>
            <person name="Ma L."/>
            <person name="Li J."/>
            <person name="Zheng H."/>
            <person name="Wang S."/>
            <person name="Wang C."/>
            <person name="Xun L."/>
            <person name="Zhao G.-P."/>
            <person name="Zhou Z."/>
            <person name="Qu Y."/>
        </authorList>
    </citation>
    <scope>NUCLEOTIDE SEQUENCE [LARGE SCALE GENOMIC DNA]</scope>
    <source>
        <strain evidence="9">114-2 / CGMCC 5302</strain>
    </source>
</reference>
<feature type="transmembrane region" description="Helical" evidence="6">
    <location>
        <begin position="612"/>
        <end position="632"/>
    </location>
</feature>
<dbReference type="InterPro" id="IPR036259">
    <property type="entry name" value="MFS_trans_sf"/>
</dbReference>
<gene>
    <name evidence="8" type="ORF">PDE_00442</name>
</gene>
<keyword evidence="5 6" id="KW-0472">Membrane</keyword>
<feature type="domain" description="Major facilitator superfamily (MFS) profile" evidence="7">
    <location>
        <begin position="354"/>
        <end position="772"/>
    </location>
</feature>
<feature type="transmembrane region" description="Helical" evidence="6">
    <location>
        <begin position="356"/>
        <end position="375"/>
    </location>
</feature>
<feature type="transmembrane region" description="Helical" evidence="6">
    <location>
        <begin position="395"/>
        <end position="414"/>
    </location>
</feature>
<dbReference type="OrthoDB" id="5141738at2759"/>
<evidence type="ECO:0000313" key="8">
    <source>
        <dbReference type="EMBL" id="EPS25509.1"/>
    </source>
</evidence>
<evidence type="ECO:0000259" key="7">
    <source>
        <dbReference type="PROSITE" id="PS50850"/>
    </source>
</evidence>
<dbReference type="InterPro" id="IPR011701">
    <property type="entry name" value="MFS"/>
</dbReference>
<dbReference type="EMBL" id="KB644408">
    <property type="protein sequence ID" value="EPS25509.1"/>
    <property type="molecule type" value="Genomic_DNA"/>
</dbReference>
<dbReference type="PANTHER" id="PTHR23502">
    <property type="entry name" value="MAJOR FACILITATOR SUPERFAMILY"/>
    <property type="match status" value="1"/>
</dbReference>
<keyword evidence="4 6" id="KW-1133">Transmembrane helix</keyword>
<dbReference type="STRING" id="933388.S7Z5W0"/>
<name>S7Z5W0_PENO1</name>
<dbReference type="Pfam" id="PF07690">
    <property type="entry name" value="MFS_1"/>
    <property type="match status" value="1"/>
</dbReference>
<feature type="transmembrane region" description="Helical" evidence="6">
    <location>
        <begin position="653"/>
        <end position="672"/>
    </location>
</feature>
<evidence type="ECO:0000256" key="4">
    <source>
        <dbReference type="ARBA" id="ARBA00022989"/>
    </source>
</evidence>
<sequence>MLVSEKFSNVSLRRNHRLANMQGVSFPWTKLETFFKPTDLASLLCDGEPTIKVARDILNMRPEQRTLLPNEMRQPLRTVTCQYTPDRELVISPVEAHPGITVGLEAAHAFKFAPPWCRITDQFGQKSERCPHNLSGRCRLATGVQPARLDARGRLTQLEIWPAHLTPVVSVAMKADLEAKISQVAEDEEESPYLSESGANVATPLEHVGPKAGCLHVAGFNRQPQGDDVTVLDQTPVLRKVEKTVPVVIREVDCGTLLTSFPIHMSEKYLDKVSPTSDGLMTEKISKPRSQSQVLGSVASLSEIYEPTEQVPHEPIQQRYDQPSASRFRRVNSKTIVSFGPDDRDNPVKWKKTRKLLVLLTGIMQVMNSTVGSSICSNAIPQIAKEFRITNQQMLVLPISIFLIGYIVGPLMWGPSSEYFGRRRPLLVAFIGFMIFTLACAVANSYTSLLVFRLFNGMMASSPIAITGGLFADVHDDPTLRGRLMAYFMACTTFGPIMGPFISGFVVEVSWRWCFWIGLIFAGTTLPLVALMPETYAPVILTQRAQKLRKETGNSNIVSPFEFESRDVRATFLITISRPFRMLLHESIVSLTSLYLALAYAIFYLYFEAYPIIFQVGVGAIFACFIFIWYDGFLARAKARQASWANIEEYRRLPLACIGGPLYVISLFWIGWTASPTIHWVVPFLSGVPFGMGYLLIFMAMLNYLTDAYETLSASAQSASSCTRSMLGAVLPLAAKPMFDRLGVHWACSLIAFLSLGVSVIPFAFIRYGDRIRSTSKFCQELKRIKEAERYEMEREGIVDEH</sequence>
<feature type="transmembrane region" description="Helical" evidence="6">
    <location>
        <begin position="513"/>
        <end position="541"/>
    </location>
</feature>
<feature type="transmembrane region" description="Helical" evidence="6">
    <location>
        <begin position="484"/>
        <end position="507"/>
    </location>
</feature>
<feature type="transmembrane region" description="Helical" evidence="6">
    <location>
        <begin position="450"/>
        <end position="472"/>
    </location>
</feature>
<dbReference type="AlphaFoldDB" id="S7Z5W0"/>
<comment type="similarity">
    <text evidence="2">Belongs to the major facilitator superfamily.</text>
</comment>
<dbReference type="CDD" id="cd17323">
    <property type="entry name" value="MFS_Tpo1_MDR_like"/>
    <property type="match status" value="1"/>
</dbReference>
<feature type="transmembrane region" description="Helical" evidence="6">
    <location>
        <begin position="588"/>
        <end position="606"/>
    </location>
</feature>
<evidence type="ECO:0000313" key="9">
    <source>
        <dbReference type="Proteomes" id="UP000019376"/>
    </source>
</evidence>
<proteinExistence type="inferred from homology"/>
<evidence type="ECO:0000256" key="2">
    <source>
        <dbReference type="ARBA" id="ARBA00008335"/>
    </source>
</evidence>
<dbReference type="PROSITE" id="PS50850">
    <property type="entry name" value="MFS"/>
    <property type="match status" value="1"/>
</dbReference>
<dbReference type="GO" id="GO:0022857">
    <property type="term" value="F:transmembrane transporter activity"/>
    <property type="evidence" value="ECO:0007669"/>
    <property type="project" value="InterPro"/>
</dbReference>
<protein>
    <recommendedName>
        <fullName evidence="7">Major facilitator superfamily (MFS) profile domain-containing protein</fullName>
    </recommendedName>
</protein>
<evidence type="ECO:0000256" key="5">
    <source>
        <dbReference type="ARBA" id="ARBA00023136"/>
    </source>
</evidence>